<sequence>MKHINYILIALFGLLLTSCQDEYSFPDVELQGDQLNFMVTQADGNDNEVILQSMEPDYISYWSYTDANGSQIGTSNEDSLRVTLPFAGSYNVYYTAYTKGGAVEADPVSVEVSSNDEEYFSEEEWAMLTNGVEGKTWVLDMTSPVGWAGLDYPYNESGSDYWNWFPDYAGNEWVMENKDWGEMTFDLDGGYNVEVTQTAINSDSQTTSTGSFNYNIDNHTIRFNGGVDVLFGGDYYGDVSNWTSVNVVEISENSLRLAVIRDQSRTGEGVAQIVFHYRPKE</sequence>
<dbReference type="PROSITE" id="PS51257">
    <property type="entry name" value="PROKAR_LIPOPROTEIN"/>
    <property type="match status" value="1"/>
</dbReference>
<dbReference type="RefSeq" id="WP_092543863.1">
    <property type="nucleotide sequence ID" value="NZ_FOKV01000007.1"/>
</dbReference>
<keyword evidence="2" id="KW-1185">Reference proteome</keyword>
<organism evidence="1 2">
    <name type="scientific">Zunongwangia mangrovi</name>
    <dbReference type="NCBI Taxonomy" id="1334022"/>
    <lineage>
        <taxon>Bacteria</taxon>
        <taxon>Pseudomonadati</taxon>
        <taxon>Bacteroidota</taxon>
        <taxon>Flavobacteriia</taxon>
        <taxon>Flavobacteriales</taxon>
        <taxon>Flavobacteriaceae</taxon>
        <taxon>Zunongwangia</taxon>
    </lineage>
</organism>
<dbReference type="Proteomes" id="UP000199438">
    <property type="component" value="Unassembled WGS sequence"/>
</dbReference>
<name>A0A1I1L975_9FLAO</name>
<dbReference type="STRING" id="1334022.SAMN04487907_107114"/>
<dbReference type="EMBL" id="FOKV01000007">
    <property type="protein sequence ID" value="SFC69657.1"/>
    <property type="molecule type" value="Genomic_DNA"/>
</dbReference>
<evidence type="ECO:0000313" key="2">
    <source>
        <dbReference type="Proteomes" id="UP000199438"/>
    </source>
</evidence>
<dbReference type="OrthoDB" id="646668at2"/>
<proteinExistence type="predicted"/>
<gene>
    <name evidence="1" type="ORF">SAMN04487907_107114</name>
</gene>
<accession>A0A1I1L975</accession>
<evidence type="ECO:0008006" key="3">
    <source>
        <dbReference type="Google" id="ProtNLM"/>
    </source>
</evidence>
<protein>
    <recommendedName>
        <fullName evidence="3">PKD domain-containing protein</fullName>
    </recommendedName>
</protein>
<evidence type="ECO:0000313" key="1">
    <source>
        <dbReference type="EMBL" id="SFC69657.1"/>
    </source>
</evidence>
<dbReference type="AlphaFoldDB" id="A0A1I1L975"/>
<reference evidence="2" key="1">
    <citation type="submission" date="2016-10" db="EMBL/GenBank/DDBJ databases">
        <authorList>
            <person name="Varghese N."/>
            <person name="Submissions S."/>
        </authorList>
    </citation>
    <scope>NUCLEOTIDE SEQUENCE [LARGE SCALE GENOMIC DNA]</scope>
    <source>
        <strain evidence="2">DSM 24499</strain>
    </source>
</reference>